<proteinExistence type="predicted"/>
<dbReference type="InterPro" id="IPR000683">
    <property type="entry name" value="Gfo/Idh/MocA-like_OxRdtase_N"/>
</dbReference>
<dbReference type="InterPro" id="IPR036291">
    <property type="entry name" value="NAD(P)-bd_dom_sf"/>
</dbReference>
<dbReference type="STRING" id="1884381.SAMN05518846_12045"/>
<dbReference type="EMBL" id="FORT01000020">
    <property type="protein sequence ID" value="SFK79795.1"/>
    <property type="molecule type" value="Genomic_DNA"/>
</dbReference>
<dbReference type="GO" id="GO:0000166">
    <property type="term" value="F:nucleotide binding"/>
    <property type="evidence" value="ECO:0007669"/>
    <property type="project" value="InterPro"/>
</dbReference>
<keyword evidence="4" id="KW-1185">Reference proteome</keyword>
<evidence type="ECO:0000259" key="1">
    <source>
        <dbReference type="Pfam" id="PF01408"/>
    </source>
</evidence>
<evidence type="ECO:0000313" key="3">
    <source>
        <dbReference type="EMBL" id="SFK79795.1"/>
    </source>
</evidence>
<dbReference type="PANTHER" id="PTHR43377:SF6">
    <property type="entry name" value="GFO_IDH_MOCA-LIKE OXIDOREDUCTASE N-TERMINAL DOMAIN-CONTAINING PROTEIN"/>
    <property type="match status" value="1"/>
</dbReference>
<sequence>MGAGHWGINHVKTFYELGALAGVVESNLSSHVELLKNFPGISLFSSLEEGLKKEANGVVIATPAHTHYALAEQAMLAGKDVLVEKPMTLSYSEAESLVEIAKKTGRILMVGHLLLYQPAIQKIKALLHAGAIGKVHSIHQERMKLGRVRSVENVLWSFGVHDIAVLLYLVGEEPSSININGQCMIQPTVEDDTHLHMSFANGMQAHLRMSWFWPLQKRSMVITGTEGFLVYEEDKQTVTLYRKGVTSDLQNWDSGEEVVYKGGTENPLKNECEHFLSCIKNRTIPLSDGMNGKEVVRILEQASTLLAKEERKDEQRVLQA</sequence>
<dbReference type="Pfam" id="PF22725">
    <property type="entry name" value="GFO_IDH_MocA_C3"/>
    <property type="match status" value="1"/>
</dbReference>
<evidence type="ECO:0000259" key="2">
    <source>
        <dbReference type="Pfam" id="PF22725"/>
    </source>
</evidence>
<dbReference type="Pfam" id="PF01408">
    <property type="entry name" value="GFO_IDH_MocA"/>
    <property type="match status" value="1"/>
</dbReference>
<dbReference type="Gene3D" id="3.30.360.10">
    <property type="entry name" value="Dihydrodipicolinate Reductase, domain 2"/>
    <property type="match status" value="1"/>
</dbReference>
<dbReference type="SUPFAM" id="SSF55347">
    <property type="entry name" value="Glyceraldehyde-3-phosphate dehydrogenase-like, C-terminal domain"/>
    <property type="match status" value="1"/>
</dbReference>
<name>A0A1I4CFR7_9BACL</name>
<feature type="domain" description="GFO/IDH/MocA-like oxidoreductase" evidence="2">
    <location>
        <begin position="120"/>
        <end position="229"/>
    </location>
</feature>
<dbReference type="SUPFAM" id="SSF51735">
    <property type="entry name" value="NAD(P)-binding Rossmann-fold domains"/>
    <property type="match status" value="1"/>
</dbReference>
<reference evidence="4" key="1">
    <citation type="submission" date="2016-10" db="EMBL/GenBank/DDBJ databases">
        <authorList>
            <person name="Varghese N."/>
            <person name="Submissions S."/>
        </authorList>
    </citation>
    <scope>NUCLEOTIDE SEQUENCE [LARGE SCALE GENOMIC DNA]</scope>
    <source>
        <strain evidence="4">OK042</strain>
    </source>
</reference>
<protein>
    <submittedName>
        <fullName evidence="3">Predicted dehydrogenase</fullName>
    </submittedName>
</protein>
<dbReference type="InterPro" id="IPR055170">
    <property type="entry name" value="GFO_IDH_MocA-like_dom"/>
</dbReference>
<accession>A0A1I4CFR7</accession>
<organism evidence="3 4">
    <name type="scientific">Brevibacillus centrosporus</name>
    <dbReference type="NCBI Taxonomy" id="54910"/>
    <lineage>
        <taxon>Bacteria</taxon>
        <taxon>Bacillati</taxon>
        <taxon>Bacillota</taxon>
        <taxon>Bacilli</taxon>
        <taxon>Bacillales</taxon>
        <taxon>Paenibacillaceae</taxon>
        <taxon>Brevibacillus</taxon>
    </lineage>
</organism>
<dbReference type="Proteomes" id="UP000198915">
    <property type="component" value="Unassembled WGS sequence"/>
</dbReference>
<dbReference type="PANTHER" id="PTHR43377">
    <property type="entry name" value="BILIVERDIN REDUCTASE A"/>
    <property type="match status" value="1"/>
</dbReference>
<dbReference type="Gene3D" id="3.40.50.720">
    <property type="entry name" value="NAD(P)-binding Rossmann-like Domain"/>
    <property type="match status" value="1"/>
</dbReference>
<dbReference type="InterPro" id="IPR051450">
    <property type="entry name" value="Gfo/Idh/MocA_Oxidoreductases"/>
</dbReference>
<feature type="domain" description="Gfo/Idh/MocA-like oxidoreductase N-terminal" evidence="1">
    <location>
        <begin position="2"/>
        <end position="112"/>
    </location>
</feature>
<dbReference type="AlphaFoldDB" id="A0A1I4CFR7"/>
<gene>
    <name evidence="3" type="ORF">SAMN05518846_12045</name>
</gene>
<evidence type="ECO:0000313" key="4">
    <source>
        <dbReference type="Proteomes" id="UP000198915"/>
    </source>
</evidence>